<name>W2YQV2_PHYNI</name>
<accession>W2YQV2</accession>
<feature type="non-terminal residue" evidence="1">
    <location>
        <position position="1"/>
    </location>
</feature>
<evidence type="ECO:0000313" key="2">
    <source>
        <dbReference type="Proteomes" id="UP000018948"/>
    </source>
</evidence>
<evidence type="ECO:0000313" key="1">
    <source>
        <dbReference type="EMBL" id="ETP36569.1"/>
    </source>
</evidence>
<proteinExistence type="predicted"/>
<dbReference type="Proteomes" id="UP000018948">
    <property type="component" value="Unassembled WGS sequence"/>
</dbReference>
<reference evidence="1 2" key="1">
    <citation type="submission" date="2013-11" db="EMBL/GenBank/DDBJ databases">
        <title>The Genome Sequence of Phytophthora parasitica P10297.</title>
        <authorList>
            <consortium name="The Broad Institute Genomics Platform"/>
            <person name="Russ C."/>
            <person name="Tyler B."/>
            <person name="Panabieres F."/>
            <person name="Shan W."/>
            <person name="Tripathy S."/>
            <person name="Grunwald N."/>
            <person name="Machado M."/>
            <person name="Johnson C.S."/>
            <person name="Walker B."/>
            <person name="Young S.K."/>
            <person name="Zeng Q."/>
            <person name="Gargeya S."/>
            <person name="Fitzgerald M."/>
            <person name="Haas B."/>
            <person name="Abouelleil A."/>
            <person name="Allen A.W."/>
            <person name="Alvarado L."/>
            <person name="Arachchi H.M."/>
            <person name="Berlin A.M."/>
            <person name="Chapman S.B."/>
            <person name="Gainer-Dewar J."/>
            <person name="Goldberg J."/>
            <person name="Griggs A."/>
            <person name="Gujja S."/>
            <person name="Hansen M."/>
            <person name="Howarth C."/>
            <person name="Imamovic A."/>
            <person name="Ireland A."/>
            <person name="Larimer J."/>
            <person name="McCowan C."/>
            <person name="Murphy C."/>
            <person name="Pearson M."/>
            <person name="Poon T.W."/>
            <person name="Priest M."/>
            <person name="Roberts A."/>
            <person name="Saif S."/>
            <person name="Shea T."/>
            <person name="Sisk P."/>
            <person name="Sykes S."/>
            <person name="Wortman J."/>
            <person name="Nusbaum C."/>
            <person name="Birren B."/>
        </authorList>
    </citation>
    <scope>NUCLEOTIDE SEQUENCE [LARGE SCALE GENOMIC DNA]</scope>
    <source>
        <strain evidence="1 2">P10297</strain>
    </source>
</reference>
<sequence>NQLHTTLVGDKKIRVEPGDNQIIETKVEVYQSRQKIAGVDKPQIDWSGRRIEGTG</sequence>
<dbReference type="EMBL" id="ANIY01003291">
    <property type="protein sequence ID" value="ETP36569.1"/>
    <property type="molecule type" value="Genomic_DNA"/>
</dbReference>
<dbReference type="AlphaFoldDB" id="W2YQV2"/>
<gene>
    <name evidence="1" type="ORF">F442_15545</name>
</gene>
<protein>
    <submittedName>
        <fullName evidence="1">Uncharacterized protein</fullName>
    </submittedName>
</protein>
<comment type="caution">
    <text evidence="1">The sequence shown here is derived from an EMBL/GenBank/DDBJ whole genome shotgun (WGS) entry which is preliminary data.</text>
</comment>
<organism evidence="1 2">
    <name type="scientific">Phytophthora nicotianae P10297</name>
    <dbReference type="NCBI Taxonomy" id="1317064"/>
    <lineage>
        <taxon>Eukaryota</taxon>
        <taxon>Sar</taxon>
        <taxon>Stramenopiles</taxon>
        <taxon>Oomycota</taxon>
        <taxon>Peronosporomycetes</taxon>
        <taxon>Peronosporales</taxon>
        <taxon>Peronosporaceae</taxon>
        <taxon>Phytophthora</taxon>
    </lineage>
</organism>